<name>B0E4R6_LACBS</name>
<dbReference type="AlphaFoldDB" id="B0E4R6"/>
<evidence type="ECO:0000313" key="3">
    <source>
        <dbReference type="Proteomes" id="UP000001194"/>
    </source>
</evidence>
<dbReference type="HOGENOM" id="CLU_026214_2_0_1"/>
<reference evidence="2 3" key="1">
    <citation type="journal article" date="2008" name="Nature">
        <title>The genome of Laccaria bicolor provides insights into mycorrhizal symbiosis.</title>
        <authorList>
            <person name="Martin F."/>
            <person name="Aerts A."/>
            <person name="Ahren D."/>
            <person name="Brun A."/>
            <person name="Danchin E.G.J."/>
            <person name="Duchaussoy F."/>
            <person name="Gibon J."/>
            <person name="Kohler A."/>
            <person name="Lindquist E."/>
            <person name="Pereda V."/>
            <person name="Salamov A."/>
            <person name="Shapiro H.J."/>
            <person name="Wuyts J."/>
            <person name="Blaudez D."/>
            <person name="Buee M."/>
            <person name="Brokstein P."/>
            <person name="Canbaeck B."/>
            <person name="Cohen D."/>
            <person name="Courty P.E."/>
            <person name="Coutinho P.M."/>
            <person name="Delaruelle C."/>
            <person name="Detter J.C."/>
            <person name="Deveau A."/>
            <person name="DiFazio S."/>
            <person name="Duplessis S."/>
            <person name="Fraissinet-Tachet L."/>
            <person name="Lucic E."/>
            <person name="Frey-Klett P."/>
            <person name="Fourrey C."/>
            <person name="Feussner I."/>
            <person name="Gay G."/>
            <person name="Grimwood J."/>
            <person name="Hoegger P.J."/>
            <person name="Jain P."/>
            <person name="Kilaru S."/>
            <person name="Labbe J."/>
            <person name="Lin Y.C."/>
            <person name="Legue V."/>
            <person name="Le Tacon F."/>
            <person name="Marmeisse R."/>
            <person name="Melayah D."/>
            <person name="Montanini B."/>
            <person name="Muratet M."/>
            <person name="Nehls U."/>
            <person name="Niculita-Hirzel H."/>
            <person name="Oudot-Le Secq M.P."/>
            <person name="Peter M."/>
            <person name="Quesneville H."/>
            <person name="Rajashekar B."/>
            <person name="Reich M."/>
            <person name="Rouhier N."/>
            <person name="Schmutz J."/>
            <person name="Yin T."/>
            <person name="Chalot M."/>
            <person name="Henrissat B."/>
            <person name="Kuees U."/>
            <person name="Lucas S."/>
            <person name="Van de Peer Y."/>
            <person name="Podila G.K."/>
            <person name="Polle A."/>
            <person name="Pukkila P.J."/>
            <person name="Richardson P.M."/>
            <person name="Rouze P."/>
            <person name="Sanders I.R."/>
            <person name="Stajich J.E."/>
            <person name="Tunlid A."/>
            <person name="Tuskan G."/>
            <person name="Grigoriev I.V."/>
        </authorList>
    </citation>
    <scope>NUCLEOTIDE SEQUENCE [LARGE SCALE GENOMIC DNA]</scope>
    <source>
        <strain evidence="3">S238N-H82 / ATCC MYA-4686</strain>
    </source>
</reference>
<dbReference type="InParanoid" id="B0E4R6"/>
<keyword evidence="3" id="KW-1185">Reference proteome</keyword>
<accession>B0E4R6</accession>
<dbReference type="GeneID" id="6086841"/>
<dbReference type="OrthoDB" id="3259294at2759"/>
<sequence length="741" mass="85002">MLLQLQKKRTRICRACNGLLHKWIKGALSPQDIRDRIMDPSSDFQKCIVEYLESVHKGELHGGSFEDIRAQCQDAQKNDPEYKNPTHTMPIPPPPLCKNRGCNKCLRCTNLKVWWGNFHATTDDILSRSNHHGCRRPEIDGEDPTKVKRKGCLNAQGQCKACFPREIVEETMVDLLSGALKIKKGEMWLNTFTPELTYLLRCNTDTTSLMSGTAIKAVVGYITEYVTKTGLNSYTAFDAVRQVFNRNSEMIGGNDDRQNTACRLMTKMVNALTARMEIGSPMASLYLLGNPDHYTSHKFTLFYWKNFVREARNPWMITTENDTSKSAVSDEKEMPEKVVLQKYEGMYIGLSNVYDYIYHPIAYEKMSLYDWIRKAKKEKHTKEEQQEFDAHYDKNENEVESDDESVTEGEDELNFLGGGATTCDIEDESIDELLGEDSDDELNNYENFYNDEPDSQEFLPDHPQHCTHKVVVVDEENALIPNFVGGGLPRCDQGDREYYCSTMLSLFKPWRNGKYLKLEDESWDEAFCGYAFSARQLELMNNFNIKYECNDARDDYSAQMKKKGEREGILGSWDDTGGELDANFPDFGEDGPLDVDESLYMLGDPNSINNQKLHEMNRIENVVQNAGWLDPCIGDIDPVDVNFKPEEERTGSQWNVLVQSLKKLFLETRSKNLPVAKADKERNGTSQNEVVVDDISYLDKKFKAKKEEEQKMIDDIAQTFSLNEEQERAFRIVANHATERK</sequence>
<proteinExistence type="predicted"/>
<feature type="region of interest" description="Disordered" evidence="1">
    <location>
        <begin position="380"/>
        <end position="408"/>
    </location>
</feature>
<gene>
    <name evidence="2" type="ORF">LACBIDRAFT_309580</name>
</gene>
<evidence type="ECO:0000256" key="1">
    <source>
        <dbReference type="SAM" id="MobiDB-lite"/>
    </source>
</evidence>
<dbReference type="EMBL" id="DS547484">
    <property type="protein sequence ID" value="EDQ98164.1"/>
    <property type="molecule type" value="Genomic_DNA"/>
</dbReference>
<feature type="compositionally biased region" description="Acidic residues" evidence="1">
    <location>
        <begin position="398"/>
        <end position="408"/>
    </location>
</feature>
<organism evidence="3">
    <name type="scientific">Laccaria bicolor (strain S238N-H82 / ATCC MYA-4686)</name>
    <name type="common">Bicoloured deceiver</name>
    <name type="synonym">Laccaria laccata var. bicolor</name>
    <dbReference type="NCBI Taxonomy" id="486041"/>
    <lineage>
        <taxon>Eukaryota</taxon>
        <taxon>Fungi</taxon>
        <taxon>Dikarya</taxon>
        <taxon>Basidiomycota</taxon>
        <taxon>Agaricomycotina</taxon>
        <taxon>Agaricomycetes</taxon>
        <taxon>Agaricomycetidae</taxon>
        <taxon>Agaricales</taxon>
        <taxon>Agaricineae</taxon>
        <taxon>Hydnangiaceae</taxon>
        <taxon>Laccaria</taxon>
    </lineage>
</organism>
<dbReference type="Proteomes" id="UP000001194">
    <property type="component" value="Unassembled WGS sequence"/>
</dbReference>
<dbReference type="KEGG" id="lbc:LACBIDRAFT_309580"/>
<dbReference type="STRING" id="486041.B0E4R6"/>
<feature type="compositionally biased region" description="Basic and acidic residues" evidence="1">
    <location>
        <begin position="380"/>
        <end position="397"/>
    </location>
</feature>
<dbReference type="RefSeq" id="XP_001891184.1">
    <property type="nucleotide sequence ID" value="XM_001891149.1"/>
</dbReference>
<protein>
    <submittedName>
        <fullName evidence="2">Predicted protein</fullName>
    </submittedName>
</protein>
<evidence type="ECO:0000313" key="2">
    <source>
        <dbReference type="EMBL" id="EDQ98164.1"/>
    </source>
</evidence>